<dbReference type="PhylomeDB" id="A0A0G4GJ37"/>
<evidence type="ECO:0000313" key="2">
    <source>
        <dbReference type="Proteomes" id="UP000041254"/>
    </source>
</evidence>
<sequence>MDQPPGCFAGMFNLWRWLKASLTVSQAKKESTTCNHDGAGISKTTHAANGVSTATPVNQQQQHDSAVSASDVPEEAVPTVAEYVRSYSQLEALIDAHPTQFTTAVLLPILKQLLSAVVEGIFGASVEATVPQLALDRAIMVAITRWLFMLERGGDWGRWRPHLELLYHLRGKSPLVLGDEHFSAFGSRAAFIGEREAVCQWRVLSREVNVRRGSQQMRLMDGCRLPFLLDAPSPLFPRDTFDAADPPTQLDGWTYPSYASLVAFSLFSWLRDGSYITFSRDCSSYCRASAASLRVRELLAAPQSDAAQWGSGAAVFDRKWQVWARPWHERLVVLGSEVMGQGNMAAIRVEDWGDLRSVRVFTTESAPDDRTRTTVMRVLGRQLGGKAWRMEDECGCLAM</sequence>
<name>A0A0G4GJ37_VITBC</name>
<dbReference type="AlphaFoldDB" id="A0A0G4GJ37"/>
<organism evidence="1 2">
    <name type="scientific">Vitrella brassicaformis (strain CCMP3155)</name>
    <dbReference type="NCBI Taxonomy" id="1169540"/>
    <lineage>
        <taxon>Eukaryota</taxon>
        <taxon>Sar</taxon>
        <taxon>Alveolata</taxon>
        <taxon>Colpodellida</taxon>
        <taxon>Vitrellaceae</taxon>
        <taxon>Vitrella</taxon>
    </lineage>
</organism>
<reference evidence="1 2" key="1">
    <citation type="submission" date="2014-11" db="EMBL/GenBank/DDBJ databases">
        <authorList>
            <person name="Zhu J."/>
            <person name="Qi W."/>
            <person name="Song R."/>
        </authorList>
    </citation>
    <scope>NUCLEOTIDE SEQUENCE [LARGE SCALE GENOMIC DNA]</scope>
</reference>
<protein>
    <submittedName>
        <fullName evidence="1">Uncharacterized protein</fullName>
    </submittedName>
</protein>
<evidence type="ECO:0000313" key="1">
    <source>
        <dbReference type="EMBL" id="CEM29835.1"/>
    </source>
</evidence>
<accession>A0A0G4GJ37</accession>
<dbReference type="EMBL" id="CDMY01000683">
    <property type="protein sequence ID" value="CEM29835.1"/>
    <property type="molecule type" value="Genomic_DNA"/>
</dbReference>
<dbReference type="Proteomes" id="UP000041254">
    <property type="component" value="Unassembled WGS sequence"/>
</dbReference>
<dbReference type="InParanoid" id="A0A0G4GJ37"/>
<proteinExistence type="predicted"/>
<keyword evidence="2" id="KW-1185">Reference proteome</keyword>
<dbReference type="VEuPathDB" id="CryptoDB:Vbra_22316"/>
<gene>
    <name evidence="1" type="ORF">Vbra_22316</name>
</gene>